<reference evidence="7" key="1">
    <citation type="submission" date="2016-05" db="EMBL/GenBank/DDBJ databases">
        <authorList>
            <person name="Baek K."/>
            <person name="Yang S.-J."/>
        </authorList>
    </citation>
    <scope>NUCLEOTIDE SEQUENCE [LARGE SCALE GENOMIC DNA]</scope>
    <source>
        <strain evidence="7">ST58-10</strain>
    </source>
</reference>
<dbReference type="InterPro" id="IPR058625">
    <property type="entry name" value="MdtA-like_BSH"/>
</dbReference>
<dbReference type="PANTHER" id="PTHR30386:SF19">
    <property type="entry name" value="MULTIDRUG EXPORT PROTEIN EMRA-RELATED"/>
    <property type="match status" value="1"/>
</dbReference>
<proteinExistence type="inferred from homology"/>
<dbReference type="STRING" id="1821621.A8C75_08140"/>
<dbReference type="Proteomes" id="UP000078070">
    <property type="component" value="Chromosome"/>
</dbReference>
<dbReference type="PANTHER" id="PTHR30386">
    <property type="entry name" value="MEMBRANE FUSION SUBUNIT OF EMRAB-TOLC MULTIDRUG EFFLUX PUMP"/>
    <property type="match status" value="1"/>
</dbReference>
<name>A0A1A9EXJ2_9GAMM</name>
<evidence type="ECO:0000259" key="4">
    <source>
        <dbReference type="Pfam" id="PF25917"/>
    </source>
</evidence>
<dbReference type="InterPro" id="IPR058636">
    <property type="entry name" value="Beta-barrel_YknX"/>
</dbReference>
<comment type="similarity">
    <text evidence="2">Belongs to the membrane fusion protein (MFP) (TC 8.A.1) family.</text>
</comment>
<feature type="transmembrane region" description="Helical" evidence="3">
    <location>
        <begin position="21"/>
        <end position="44"/>
    </location>
</feature>
<feature type="domain" description="Multidrug resistance protein MdtA-like barrel-sandwich hybrid" evidence="4">
    <location>
        <begin position="61"/>
        <end position="247"/>
    </location>
</feature>
<dbReference type="KEGG" id="mars:A8C75_08140"/>
<protein>
    <recommendedName>
        <fullName evidence="8">Hemolysin D</fullName>
    </recommendedName>
</protein>
<dbReference type="GO" id="GO:0030313">
    <property type="term" value="C:cell envelope"/>
    <property type="evidence" value="ECO:0007669"/>
    <property type="project" value="UniProtKB-SubCell"/>
</dbReference>
<dbReference type="Pfam" id="PF25917">
    <property type="entry name" value="BSH_RND"/>
    <property type="match status" value="1"/>
</dbReference>
<comment type="subcellular location">
    <subcellularLocation>
        <location evidence="1">Cell envelope</location>
    </subcellularLocation>
</comment>
<accession>A0A1A9EXJ2</accession>
<evidence type="ECO:0000313" key="6">
    <source>
        <dbReference type="EMBL" id="ANG62460.1"/>
    </source>
</evidence>
<keyword evidence="7" id="KW-1185">Reference proteome</keyword>
<gene>
    <name evidence="6" type="ORF">A8C75_08140</name>
</gene>
<keyword evidence="3" id="KW-1133">Transmembrane helix</keyword>
<dbReference type="Gene3D" id="2.40.30.170">
    <property type="match status" value="1"/>
</dbReference>
<sequence length="354" mass="38699">MTTTLPQTENTPPPRRRFAGISLRTLLMVVIPLLAVAIASLLYLRSGRYLETDNAYLKADKAPISSEVSGTVLELNVGDNAAVSKGDLLFQLDPTEFQTSLRRAQAQLAAVTADIQAKRSSHAEKQAQIDLARTDLDYWQREADRQENLARRGAISRARLDEARHNADMARQREVALKLELQRIADELAGGPNTPIEQHPDYRIAKAELQQAEHALQQTAIHAPMDGHISQLPKPGQFLERGKIAAILIGSKLWVEANFIEADLAKIAPGQPVRINFDSFPDQQWHGSVDSLSPATGAEFAVIPAQNATGNWVKIPQRVPVRIQLADPGGKLRAGLSALIEVDTGTCRLQGACS</sequence>
<keyword evidence="3" id="KW-0472">Membrane</keyword>
<evidence type="ECO:0000256" key="2">
    <source>
        <dbReference type="ARBA" id="ARBA00009477"/>
    </source>
</evidence>
<dbReference type="Gene3D" id="2.40.50.100">
    <property type="match status" value="1"/>
</dbReference>
<keyword evidence="3" id="KW-0812">Transmembrane</keyword>
<reference evidence="6 7" key="2">
    <citation type="journal article" date="2018" name="Int. J. Syst. Evol. Microbiol.">
        <title>Marinobacterium aestuarii sp. nov., a benzene-degrading marine bacterium isolated from estuary sediment.</title>
        <authorList>
            <person name="Bae S.S."/>
            <person name="Jung J."/>
            <person name="Chung D."/>
            <person name="Baek K."/>
        </authorList>
    </citation>
    <scope>NUCLEOTIDE SEQUENCE [LARGE SCALE GENOMIC DNA]</scope>
    <source>
        <strain evidence="6 7">ST58-10</strain>
    </source>
</reference>
<evidence type="ECO:0000256" key="3">
    <source>
        <dbReference type="SAM" id="Phobius"/>
    </source>
</evidence>
<evidence type="ECO:0008006" key="8">
    <source>
        <dbReference type="Google" id="ProtNLM"/>
    </source>
</evidence>
<feature type="domain" description="YknX-like beta-barrel" evidence="5">
    <location>
        <begin position="255"/>
        <end position="342"/>
    </location>
</feature>
<dbReference type="AlphaFoldDB" id="A0A1A9EXJ2"/>
<evidence type="ECO:0000256" key="1">
    <source>
        <dbReference type="ARBA" id="ARBA00004196"/>
    </source>
</evidence>
<dbReference type="EMBL" id="CP015839">
    <property type="protein sequence ID" value="ANG62460.1"/>
    <property type="molecule type" value="Genomic_DNA"/>
</dbReference>
<dbReference type="Pfam" id="PF25990">
    <property type="entry name" value="Beta-barrel_YknX"/>
    <property type="match status" value="1"/>
</dbReference>
<dbReference type="GO" id="GO:0055085">
    <property type="term" value="P:transmembrane transport"/>
    <property type="evidence" value="ECO:0007669"/>
    <property type="project" value="InterPro"/>
</dbReference>
<evidence type="ECO:0000313" key="7">
    <source>
        <dbReference type="Proteomes" id="UP000078070"/>
    </source>
</evidence>
<dbReference type="InterPro" id="IPR050739">
    <property type="entry name" value="MFP"/>
</dbReference>
<dbReference type="RefSeq" id="WP_067380537.1">
    <property type="nucleotide sequence ID" value="NZ_CP015839.1"/>
</dbReference>
<organism evidence="6 7">
    <name type="scientific">Marinobacterium aestuarii</name>
    <dbReference type="NCBI Taxonomy" id="1821621"/>
    <lineage>
        <taxon>Bacteria</taxon>
        <taxon>Pseudomonadati</taxon>
        <taxon>Pseudomonadota</taxon>
        <taxon>Gammaproteobacteria</taxon>
        <taxon>Oceanospirillales</taxon>
        <taxon>Oceanospirillaceae</taxon>
        <taxon>Marinobacterium</taxon>
    </lineage>
</organism>
<dbReference type="SUPFAM" id="SSF111369">
    <property type="entry name" value="HlyD-like secretion proteins"/>
    <property type="match status" value="2"/>
</dbReference>
<evidence type="ECO:0000259" key="5">
    <source>
        <dbReference type="Pfam" id="PF25990"/>
    </source>
</evidence>